<reference evidence="2 3" key="1">
    <citation type="submission" date="2017-10" db="EMBL/GenBank/DDBJ databases">
        <title>Novel microbial diversity and functional potential in the marine mammal oral microbiome.</title>
        <authorList>
            <person name="Dudek N.K."/>
            <person name="Sun C.L."/>
            <person name="Burstein D."/>
            <person name="Kantor R.S."/>
            <person name="Aliaga Goltsman D.S."/>
            <person name="Bik E.M."/>
            <person name="Thomas B.C."/>
            <person name="Banfield J.F."/>
            <person name="Relman D.A."/>
        </authorList>
    </citation>
    <scope>NUCLEOTIDE SEQUENCE [LARGE SCALE GENOMIC DNA]</scope>
    <source>
        <strain evidence="2">DOLJORAL78_61_10</strain>
    </source>
</reference>
<evidence type="ECO:0000256" key="1">
    <source>
        <dbReference type="SAM" id="SignalP"/>
    </source>
</evidence>
<comment type="caution">
    <text evidence="2">The sequence shown here is derived from an EMBL/GenBank/DDBJ whole genome shotgun (WGS) entry which is preliminary data.</text>
</comment>
<feature type="signal peptide" evidence="1">
    <location>
        <begin position="1"/>
        <end position="20"/>
    </location>
</feature>
<gene>
    <name evidence="2" type="ORF">CSA55_02870</name>
</gene>
<protein>
    <recommendedName>
        <fullName evidence="4">PepSY domain-containing protein</fullName>
    </recommendedName>
</protein>
<evidence type="ECO:0008006" key="4">
    <source>
        <dbReference type="Google" id="ProtNLM"/>
    </source>
</evidence>
<sequence>MKIRILILASAVVLGACGSADTPGSDSQEVGGSQSDSIRLGGNVASTGLVTDGTSPHVDLEAANDPTAIIFPSVITELKLPMDVEEFTTFATEHGYDVRITQLDGEDQVVTADYSPQRINVIVENDQVTELDSMG</sequence>
<dbReference type="AlphaFoldDB" id="A0A2G6KAN9"/>
<dbReference type="PROSITE" id="PS51257">
    <property type="entry name" value="PROKAR_LIPOPROTEIN"/>
    <property type="match status" value="1"/>
</dbReference>
<feature type="chain" id="PRO_5013922811" description="PepSY domain-containing protein" evidence="1">
    <location>
        <begin position="21"/>
        <end position="135"/>
    </location>
</feature>
<name>A0A2G6KAN9_9ACTN</name>
<proteinExistence type="predicted"/>
<accession>A0A2G6KAN9</accession>
<evidence type="ECO:0000313" key="3">
    <source>
        <dbReference type="Proteomes" id="UP000230914"/>
    </source>
</evidence>
<keyword evidence="1" id="KW-0732">Signal</keyword>
<organism evidence="2 3">
    <name type="scientific">Ilumatobacter coccineus</name>
    <dbReference type="NCBI Taxonomy" id="467094"/>
    <lineage>
        <taxon>Bacteria</taxon>
        <taxon>Bacillati</taxon>
        <taxon>Actinomycetota</taxon>
        <taxon>Acidimicrobiia</taxon>
        <taxon>Acidimicrobiales</taxon>
        <taxon>Ilumatobacteraceae</taxon>
        <taxon>Ilumatobacter</taxon>
    </lineage>
</organism>
<evidence type="ECO:0000313" key="2">
    <source>
        <dbReference type="EMBL" id="PIE32776.1"/>
    </source>
</evidence>
<dbReference type="EMBL" id="PDSL01000042">
    <property type="protein sequence ID" value="PIE32776.1"/>
    <property type="molecule type" value="Genomic_DNA"/>
</dbReference>
<dbReference type="Proteomes" id="UP000230914">
    <property type="component" value="Unassembled WGS sequence"/>
</dbReference>